<dbReference type="Proteomes" id="UP000054279">
    <property type="component" value="Unassembled WGS sequence"/>
</dbReference>
<proteinExistence type="predicted"/>
<gene>
    <name evidence="1" type="ORF">M422DRAFT_180561</name>
</gene>
<feature type="non-terminal residue" evidence="1">
    <location>
        <position position="120"/>
    </location>
</feature>
<organism evidence="1 2">
    <name type="scientific">Sphaerobolus stellatus (strain SS14)</name>
    <dbReference type="NCBI Taxonomy" id="990650"/>
    <lineage>
        <taxon>Eukaryota</taxon>
        <taxon>Fungi</taxon>
        <taxon>Dikarya</taxon>
        <taxon>Basidiomycota</taxon>
        <taxon>Agaricomycotina</taxon>
        <taxon>Agaricomycetes</taxon>
        <taxon>Phallomycetidae</taxon>
        <taxon>Geastrales</taxon>
        <taxon>Sphaerobolaceae</taxon>
        <taxon>Sphaerobolus</taxon>
    </lineage>
</organism>
<keyword evidence="2" id="KW-1185">Reference proteome</keyword>
<accession>A0A0C9VD91</accession>
<sequence>FENWQEYQHILRYNPKFYDKPRYDCVVINTDHVSFAYIYALQAGSWKPKVVWDNCRISEKKSFNFVSINYLIQGCHTLPVFEKSGKIYYMSDLADGDAFCDFPWMTGYHRPQCNGININI</sequence>
<evidence type="ECO:0000313" key="2">
    <source>
        <dbReference type="Proteomes" id="UP000054279"/>
    </source>
</evidence>
<name>A0A0C9VD91_SPHS4</name>
<dbReference type="AlphaFoldDB" id="A0A0C9VD91"/>
<protein>
    <submittedName>
        <fullName evidence="1">Uncharacterized protein</fullName>
    </submittedName>
</protein>
<dbReference type="EMBL" id="KN837187">
    <property type="protein sequence ID" value="KIJ35550.1"/>
    <property type="molecule type" value="Genomic_DNA"/>
</dbReference>
<dbReference type="HOGENOM" id="CLU_132233_0_0_1"/>
<evidence type="ECO:0000313" key="1">
    <source>
        <dbReference type="EMBL" id="KIJ35550.1"/>
    </source>
</evidence>
<reference evidence="1 2" key="1">
    <citation type="submission" date="2014-06" db="EMBL/GenBank/DDBJ databases">
        <title>Evolutionary Origins and Diversification of the Mycorrhizal Mutualists.</title>
        <authorList>
            <consortium name="DOE Joint Genome Institute"/>
            <consortium name="Mycorrhizal Genomics Consortium"/>
            <person name="Kohler A."/>
            <person name="Kuo A."/>
            <person name="Nagy L.G."/>
            <person name="Floudas D."/>
            <person name="Copeland A."/>
            <person name="Barry K.W."/>
            <person name="Cichocki N."/>
            <person name="Veneault-Fourrey C."/>
            <person name="LaButti K."/>
            <person name="Lindquist E.A."/>
            <person name="Lipzen A."/>
            <person name="Lundell T."/>
            <person name="Morin E."/>
            <person name="Murat C."/>
            <person name="Riley R."/>
            <person name="Ohm R."/>
            <person name="Sun H."/>
            <person name="Tunlid A."/>
            <person name="Henrissat B."/>
            <person name="Grigoriev I.V."/>
            <person name="Hibbett D.S."/>
            <person name="Martin F."/>
        </authorList>
    </citation>
    <scope>NUCLEOTIDE SEQUENCE [LARGE SCALE GENOMIC DNA]</scope>
    <source>
        <strain evidence="1 2">SS14</strain>
    </source>
</reference>
<dbReference type="OrthoDB" id="3239511at2759"/>